<dbReference type="PANTHER" id="PTHR33332">
    <property type="entry name" value="REVERSE TRANSCRIPTASE DOMAIN-CONTAINING PROTEIN"/>
    <property type="match status" value="1"/>
</dbReference>
<organism evidence="2 3">
    <name type="scientific">Limosa lapponica baueri</name>
    <dbReference type="NCBI Taxonomy" id="1758121"/>
    <lineage>
        <taxon>Eukaryota</taxon>
        <taxon>Metazoa</taxon>
        <taxon>Chordata</taxon>
        <taxon>Craniata</taxon>
        <taxon>Vertebrata</taxon>
        <taxon>Euteleostomi</taxon>
        <taxon>Archelosauria</taxon>
        <taxon>Archosauria</taxon>
        <taxon>Dinosauria</taxon>
        <taxon>Saurischia</taxon>
        <taxon>Theropoda</taxon>
        <taxon>Coelurosauria</taxon>
        <taxon>Aves</taxon>
        <taxon>Neognathae</taxon>
        <taxon>Neoaves</taxon>
        <taxon>Charadriiformes</taxon>
        <taxon>Scolopacidae</taxon>
        <taxon>Limosa</taxon>
    </lineage>
</organism>
<gene>
    <name evidence="2" type="ORF">llap_9444</name>
</gene>
<evidence type="ECO:0000313" key="3">
    <source>
        <dbReference type="Proteomes" id="UP000233556"/>
    </source>
</evidence>
<reference evidence="3" key="1">
    <citation type="submission" date="2017-11" db="EMBL/GenBank/DDBJ databases">
        <authorList>
            <person name="Lima N.C."/>
            <person name="Parody-Merino A.M."/>
            <person name="Battley P.F."/>
            <person name="Fidler A.E."/>
            <person name="Prosdocimi F."/>
        </authorList>
    </citation>
    <scope>NUCLEOTIDE SEQUENCE [LARGE SCALE GENOMIC DNA]</scope>
</reference>
<feature type="region of interest" description="Disordered" evidence="1">
    <location>
        <begin position="202"/>
        <end position="248"/>
    </location>
</feature>
<dbReference type="Proteomes" id="UP000233556">
    <property type="component" value="Unassembled WGS sequence"/>
</dbReference>
<feature type="compositionally biased region" description="Basic residues" evidence="1">
    <location>
        <begin position="8"/>
        <end position="18"/>
    </location>
</feature>
<feature type="region of interest" description="Disordered" evidence="1">
    <location>
        <begin position="1"/>
        <end position="73"/>
    </location>
</feature>
<reference evidence="3" key="2">
    <citation type="submission" date="2017-12" db="EMBL/GenBank/DDBJ databases">
        <title>Genome sequence of the Bar-tailed Godwit (Limosa lapponica baueri).</title>
        <authorList>
            <person name="Lima N.C.B."/>
            <person name="Parody-Merino A.M."/>
            <person name="Battley P.F."/>
            <person name="Fidler A.E."/>
            <person name="Prosdocimi F."/>
        </authorList>
    </citation>
    <scope>NUCLEOTIDE SEQUENCE [LARGE SCALE GENOMIC DNA]</scope>
</reference>
<evidence type="ECO:0000313" key="2">
    <source>
        <dbReference type="EMBL" id="PKU40249.1"/>
    </source>
</evidence>
<name>A0A2I0U2K0_LIMLA</name>
<accession>A0A2I0U2K0</accession>
<protein>
    <submittedName>
        <fullName evidence="2">Uncharacterized protein</fullName>
    </submittedName>
</protein>
<proteinExistence type="predicted"/>
<sequence length="274" mass="30723">MWSNSSKGQRRINKKRQMRKGEGGVRSEAVFGDPAKRNHSTLPSFPVPVQCPAERKPRQKRKPKEKPRRAPYGLKNRNREMEALQAGAEWLELLAEKDLGVLVNCGLNMSQQCAQVAKKANSILACIRNSVVSRTREVTIPLYWALANGMRFNKAKWPRVLRFGHNNPRQRYRLGAEWLELPSRKGPAVGGQLAEHEPAVCPGGQEGQQHPGLYQEQRGQQEQGSDGASVLGTGTGKNNPKPEQRLKKAGRLLTAIQSNPNYAQQRPFFSFNWG</sequence>
<keyword evidence="3" id="KW-1185">Reference proteome</keyword>
<dbReference type="AlphaFoldDB" id="A0A2I0U2K0"/>
<dbReference type="EMBL" id="KZ506307">
    <property type="protein sequence ID" value="PKU40249.1"/>
    <property type="molecule type" value="Genomic_DNA"/>
</dbReference>
<feature type="compositionally biased region" description="Polar residues" evidence="1">
    <location>
        <begin position="217"/>
        <end position="226"/>
    </location>
</feature>
<evidence type="ECO:0000256" key="1">
    <source>
        <dbReference type="SAM" id="MobiDB-lite"/>
    </source>
</evidence>
<feature type="compositionally biased region" description="Basic residues" evidence="1">
    <location>
        <begin position="57"/>
        <end position="69"/>
    </location>
</feature>
<dbReference type="OrthoDB" id="443634at2759"/>